<evidence type="ECO:0000313" key="11">
    <source>
        <dbReference type="EMBL" id="SMP76804.1"/>
    </source>
</evidence>
<feature type="transmembrane region" description="Helical" evidence="9">
    <location>
        <begin position="439"/>
        <end position="465"/>
    </location>
</feature>
<dbReference type="InterPro" id="IPR001036">
    <property type="entry name" value="Acrflvin-R"/>
</dbReference>
<keyword evidence="12" id="KW-1185">Reference proteome</keyword>
<dbReference type="Gene3D" id="3.30.70.1440">
    <property type="entry name" value="Multidrug efflux transporter AcrB pore domain"/>
    <property type="match status" value="1"/>
</dbReference>
<evidence type="ECO:0000256" key="7">
    <source>
        <dbReference type="ARBA" id="ARBA00022989"/>
    </source>
</evidence>
<evidence type="ECO:0000256" key="1">
    <source>
        <dbReference type="ARBA" id="ARBA00004429"/>
    </source>
</evidence>
<feature type="transmembrane region" description="Helical" evidence="9">
    <location>
        <begin position="976"/>
        <end position="997"/>
    </location>
</feature>
<dbReference type="PANTHER" id="PTHR32063">
    <property type="match status" value="1"/>
</dbReference>
<comment type="similarity">
    <text evidence="2 9">Belongs to the resistance-nodulation-cell division (RND) (TC 2.A.6) family.</text>
</comment>
<feature type="transmembrane region" description="Helical" evidence="9">
    <location>
        <begin position="471"/>
        <end position="498"/>
    </location>
</feature>
<feature type="transmembrane region" description="Helical" evidence="9">
    <location>
        <begin position="904"/>
        <end position="926"/>
    </location>
</feature>
<evidence type="ECO:0000256" key="5">
    <source>
        <dbReference type="ARBA" id="ARBA00022519"/>
    </source>
</evidence>
<feature type="transmembrane region" description="Helical" evidence="9">
    <location>
        <begin position="342"/>
        <end position="361"/>
    </location>
</feature>
<dbReference type="NCBIfam" id="TIGR00915">
    <property type="entry name" value="2A0602"/>
    <property type="match status" value="1"/>
</dbReference>
<evidence type="ECO:0000256" key="8">
    <source>
        <dbReference type="ARBA" id="ARBA00023136"/>
    </source>
</evidence>
<comment type="subcellular location">
    <subcellularLocation>
        <location evidence="1 9">Cell inner membrane</location>
        <topology evidence="1 9">Multi-pass membrane protein</topology>
    </subcellularLocation>
</comment>
<evidence type="ECO:0000256" key="4">
    <source>
        <dbReference type="ARBA" id="ARBA00022475"/>
    </source>
</evidence>
<feature type="transmembrane region" description="Helical" evidence="9">
    <location>
        <begin position="1009"/>
        <end position="1035"/>
    </location>
</feature>
<dbReference type="Gene3D" id="3.30.70.1320">
    <property type="entry name" value="Multidrug efflux transporter AcrB pore domain like"/>
    <property type="match status" value="1"/>
</dbReference>
<keyword evidence="6 9" id="KW-0812">Transmembrane</keyword>
<dbReference type="InterPro" id="IPR000731">
    <property type="entry name" value="SSD"/>
</dbReference>
<keyword evidence="8 9" id="KW-0472">Membrane</keyword>
<reference evidence="11 12" key="1">
    <citation type="submission" date="2017-05" db="EMBL/GenBank/DDBJ databases">
        <authorList>
            <person name="Varghese N."/>
            <person name="Submissions S."/>
        </authorList>
    </citation>
    <scope>NUCLEOTIDE SEQUENCE [LARGE SCALE GENOMIC DNA]</scope>
    <source>
        <strain evidence="11 12">DSM 26001</strain>
    </source>
</reference>
<keyword evidence="4" id="KW-1003">Cell membrane</keyword>
<comment type="caution">
    <text evidence="11">The sequence shown here is derived from an EMBL/GenBank/DDBJ whole genome shotgun (WGS) entry which is preliminary data.</text>
</comment>
<evidence type="ECO:0000259" key="10">
    <source>
        <dbReference type="PROSITE" id="PS50156"/>
    </source>
</evidence>
<keyword evidence="5 9" id="KW-0997">Cell inner membrane</keyword>
<evidence type="ECO:0000256" key="3">
    <source>
        <dbReference type="ARBA" id="ARBA00022448"/>
    </source>
</evidence>
<dbReference type="SUPFAM" id="SSF82714">
    <property type="entry name" value="Multidrug efflux transporter AcrB TolC docking domain, DN and DC subdomains"/>
    <property type="match status" value="2"/>
</dbReference>
<dbReference type="PROSITE" id="PS50156">
    <property type="entry name" value="SSD"/>
    <property type="match status" value="1"/>
</dbReference>
<feature type="transmembrane region" description="Helical" evidence="9">
    <location>
        <begin position="396"/>
        <end position="418"/>
    </location>
</feature>
<dbReference type="SUPFAM" id="SSF82693">
    <property type="entry name" value="Multidrug efflux transporter AcrB pore domain, PN1, PN2, PC1 and PC2 subdomains"/>
    <property type="match status" value="4"/>
</dbReference>
<proteinExistence type="inferred from homology"/>
<feature type="transmembrane region" description="Helical" evidence="9">
    <location>
        <begin position="368"/>
        <end position="390"/>
    </location>
</feature>
<dbReference type="PRINTS" id="PR00702">
    <property type="entry name" value="ACRIFLAVINRP"/>
</dbReference>
<dbReference type="Pfam" id="PF00873">
    <property type="entry name" value="ACR_tran"/>
    <property type="match status" value="1"/>
</dbReference>
<feature type="transmembrane region" description="Helical" evidence="9">
    <location>
        <begin position="875"/>
        <end position="897"/>
    </location>
</feature>
<dbReference type="PANTHER" id="PTHR32063:SF11">
    <property type="entry name" value="CATION OR DRUG EFFLUX SYSTEM PROTEIN"/>
    <property type="match status" value="1"/>
</dbReference>
<keyword evidence="7 9" id="KW-1133">Transmembrane helix</keyword>
<dbReference type="InterPro" id="IPR004764">
    <property type="entry name" value="MdtF-like"/>
</dbReference>
<dbReference type="Gene3D" id="3.30.70.1430">
    <property type="entry name" value="Multidrug efflux transporter AcrB pore domain"/>
    <property type="match status" value="2"/>
</dbReference>
<dbReference type="NCBIfam" id="NF000282">
    <property type="entry name" value="RND_permease_1"/>
    <property type="match status" value="1"/>
</dbReference>
<feature type="domain" description="SSD" evidence="10">
    <location>
        <begin position="367"/>
        <end position="496"/>
    </location>
</feature>
<sequence>MNFSRFFVDKPIFAAVLSVIVFVAGLIAIFKLPISEYPDVVPPSVVVRAQYPGANPKVIAETVAAPLEEQINGVENMLYMSSQNTSDGALQLTVTFAIGTNVEQAETAVQNRVQRALPRLPEEVRQIGVTTVKSSPNLTMVVHLNSPDGRYDDLYLRNYAVLNIKDQLARLHGMGEVQLFGSGDYAMRVWLDPQKVAARGLTAGDVVDAIREQNVQVAAGVIGQGPSRGAEFQLTVNTQGRLQSVEQFGDIVVKTNAGGATTLLKDVARLEMGSNSYALRSLLNNRSAVAIPIFEAPNANALQLSTDVRATMERLSKDFPQGVEYSIVYDPTQFVRESINSVIHTLLEAVILVALVVIVFLQTWRASIIPLLAVPVSIVGTFAVMLGFGFSINTLSLFGLVLAIGIVVDDAIVVVENVERNIENGLSPRDATIQAMKEVSGPIIAIALVLCAVFVPIAFVSGLIGQFYRQFALTIAISTVISALVSLTLAPALSAVLLRGHGAPKDALSRGMEKVFGRFFAGFNRFFGRSAHRYEGGVRGVLRHKGASLVVYAMLGVAGLFMFKAVPPGFVPQQDKQYLIGFAQLPDAASLDRTDAVIRRMSDIAKDIPGVENSISFPGLSINGFTNAPNAGIVFVGLQPFEARRDKSMSAEAIAAEINKRMGAVQDAFVMVLPPPPVNGLGTTGGFKLMIEDRGNVGYDALYKAVQAVQAKAWQNPKLAGVFSGYQINVPQLFADVDRVKAKQLGVPLQTIYQTLQINLGSLYVNDFNQFGRTYQVRVQADAQFRSQPEQMTQLKVRSSKGEMIPLSSLMQVRDTHGPDRVQRYNNYVSADLNGGAAPGVSSGQAQAEMEKILEETLPKGIAYEWTDLTYQDILAGNTMVIVFPLCVLLVFLVLAAQYESWTLPLAVILIVPMSILCALIGVKLTGGDNNIFTQIALFVLVGLASKNAILIVEFARELEDHGRSIVEAALEACRLRLRPILMTSIAFIMGVLPLVFSSGAGAEMRHAMGVAVFAGMLGVTFFGLFLTPVFYVLLRTLARRMGKPAAAPEPAAHGAELEGAAK</sequence>
<feature type="transmembrane region" description="Helical" evidence="9">
    <location>
        <begin position="932"/>
        <end position="955"/>
    </location>
</feature>
<dbReference type="Gene3D" id="1.20.1640.10">
    <property type="entry name" value="Multidrug efflux transporter AcrB transmembrane domain"/>
    <property type="match status" value="2"/>
</dbReference>
<name>A0ABY1QP15_9BURK</name>
<protein>
    <recommendedName>
        <fullName evidence="9">Efflux pump membrane transporter</fullName>
    </recommendedName>
</protein>
<evidence type="ECO:0000256" key="9">
    <source>
        <dbReference type="RuleBase" id="RU364070"/>
    </source>
</evidence>
<dbReference type="InterPro" id="IPR027463">
    <property type="entry name" value="AcrB_DN_DC_subdom"/>
</dbReference>
<evidence type="ECO:0000256" key="6">
    <source>
        <dbReference type="ARBA" id="ARBA00022692"/>
    </source>
</evidence>
<keyword evidence="3 9" id="KW-0813">Transport</keyword>
<organism evidence="11 12">
    <name type="scientific">Noviherbaspirillum suwonense</name>
    <dbReference type="NCBI Taxonomy" id="1224511"/>
    <lineage>
        <taxon>Bacteria</taxon>
        <taxon>Pseudomonadati</taxon>
        <taxon>Pseudomonadota</taxon>
        <taxon>Betaproteobacteria</taxon>
        <taxon>Burkholderiales</taxon>
        <taxon>Oxalobacteraceae</taxon>
        <taxon>Noviherbaspirillum</taxon>
    </lineage>
</organism>
<dbReference type="Gene3D" id="3.30.2090.10">
    <property type="entry name" value="Multidrug efflux transporter AcrB TolC docking domain, DN and DC subdomains"/>
    <property type="match status" value="2"/>
</dbReference>
<feature type="transmembrane region" description="Helical" evidence="9">
    <location>
        <begin position="12"/>
        <end position="34"/>
    </location>
</feature>
<dbReference type="SUPFAM" id="SSF82866">
    <property type="entry name" value="Multidrug efflux transporter AcrB transmembrane domain"/>
    <property type="match status" value="2"/>
</dbReference>
<gene>
    <name evidence="11" type="ORF">SAMN06295970_12514</name>
</gene>
<evidence type="ECO:0000313" key="12">
    <source>
        <dbReference type="Proteomes" id="UP001158049"/>
    </source>
</evidence>
<dbReference type="RefSeq" id="WP_283444817.1">
    <property type="nucleotide sequence ID" value="NZ_FXUL01000025.1"/>
</dbReference>
<evidence type="ECO:0000256" key="2">
    <source>
        <dbReference type="ARBA" id="ARBA00010942"/>
    </source>
</evidence>
<dbReference type="Proteomes" id="UP001158049">
    <property type="component" value="Unassembled WGS sequence"/>
</dbReference>
<feature type="transmembrane region" description="Helical" evidence="9">
    <location>
        <begin position="549"/>
        <end position="566"/>
    </location>
</feature>
<dbReference type="EMBL" id="FXUL01000025">
    <property type="protein sequence ID" value="SMP76804.1"/>
    <property type="molecule type" value="Genomic_DNA"/>
</dbReference>
<accession>A0ABY1QP15</accession>